<feature type="domain" description="Integrator complex subunit 1 INTS2-binding" evidence="2">
    <location>
        <begin position="28"/>
        <end position="285"/>
    </location>
</feature>
<dbReference type="AlphaFoldDB" id="A0A915CF67"/>
<dbReference type="PANTHER" id="PTHR21224">
    <property type="entry name" value="INTEGRATOR COMPLEX SUBUNIT 1"/>
    <property type="match status" value="1"/>
</dbReference>
<accession>A0A915CF67</accession>
<dbReference type="InterPro" id="IPR038902">
    <property type="entry name" value="INTS1"/>
</dbReference>
<dbReference type="GO" id="GO:0034474">
    <property type="term" value="P:U2 snRNA 3'-end processing"/>
    <property type="evidence" value="ECO:0007669"/>
    <property type="project" value="InterPro"/>
</dbReference>
<sequence length="839" mass="93287">HALDLFLQPDANAAILPVNVDASPTSCLHMVACFDLLRGRICTLLARLCPTETKSSRLTEYIDFLIEHSDLSTSHLVAHHISSVVERMTDMSKEEAVYVSALRFFDKYVREACENKSASTSQQVGELPIDAKVITIEFNVSQKEKMCAEVISSSICAILQLLCTRHSEPSIDARSALMDLFFPAHGRRPNVINANEVELLPPWLKVKMLCADDERIVNVALSDMKREDALRFVQSFGLTSYSCSKLFAILDTITSLEGDVLYEARKAARFIRAYKLRGAVGADKFLERLSERQSHSALGKMEVDAEDEIQIVLKDPPRFGDIYPKEETIIPSISVEEAVHCIDVALSENNFDDGRWYTALAEVMQNAECARAVVALLKRKPSLLNNFVAIEPLLFAVDALKEKSAPLKNDLHNFSVFVAKKANISDEVKEILKDFDEEVSSETTAERPSISALSAEDILNLLASQSCTEYDISALISRFLCLCPELVPPVEDATTGDTDYAERSKILSFLFGSRSCHLEYIISLMPTRCSPRTISTILGSILDSHSPSISSGSVLAAVMNSLALANPDPLTYARRVVLADYIIDEVNYDASTLPNIVQFIDESVSLRGEVVCCLFSAFSDVLSSPTAPADRKQVVTSIIKEFSIRYPEVHIEEGVVKLGWLRSLAKEDRVAHEVIMNVFSKASASSSILQHYISLLIQLTKAQPYLLIRHLSLIGSLLLPVGRLPMRQLKSKYISVLVLVLDLLLMITSDAFKETAQIETILSSYFRIFDGIGRNRFWASLVLKFHKVCVRYLELNAGRARAFFLSHMDVLGQLVKCHESSDTSLLSDVLTSLGRFSDE</sequence>
<dbReference type="Proteomes" id="UP000887569">
    <property type="component" value="Unplaced"/>
</dbReference>
<keyword evidence="3" id="KW-1185">Reference proteome</keyword>
<dbReference type="PANTHER" id="PTHR21224:SF1">
    <property type="entry name" value="INTEGRATOR COMPLEX SUBUNIT 1"/>
    <property type="match status" value="1"/>
</dbReference>
<name>A0A915CF67_PARUN</name>
<organism evidence="3 4">
    <name type="scientific">Parascaris univalens</name>
    <name type="common">Nematode worm</name>
    <dbReference type="NCBI Taxonomy" id="6257"/>
    <lineage>
        <taxon>Eukaryota</taxon>
        <taxon>Metazoa</taxon>
        <taxon>Ecdysozoa</taxon>
        <taxon>Nematoda</taxon>
        <taxon>Chromadorea</taxon>
        <taxon>Rhabditida</taxon>
        <taxon>Spirurina</taxon>
        <taxon>Ascaridomorpha</taxon>
        <taxon>Ascaridoidea</taxon>
        <taxon>Ascarididae</taxon>
        <taxon>Parascaris</taxon>
    </lineage>
</organism>
<proteinExistence type="predicted"/>
<evidence type="ECO:0000313" key="3">
    <source>
        <dbReference type="Proteomes" id="UP000887569"/>
    </source>
</evidence>
<protein>
    <submittedName>
        <fullName evidence="4">Uncharacterized protein</fullName>
    </submittedName>
</protein>
<dbReference type="InterPro" id="IPR053966">
    <property type="entry name" value="INTS1_INTS2-bd"/>
</dbReference>
<evidence type="ECO:0000259" key="2">
    <source>
        <dbReference type="Pfam" id="PF22929"/>
    </source>
</evidence>
<dbReference type="WBParaSite" id="PgR140_g016_t01">
    <property type="protein sequence ID" value="PgR140_g016_t01"/>
    <property type="gene ID" value="PgR140_g016"/>
</dbReference>
<dbReference type="InterPro" id="IPR053964">
    <property type="entry name" value="INT1_R3"/>
</dbReference>
<dbReference type="Pfam" id="PF22927">
    <property type="entry name" value="INT1_R3"/>
    <property type="match status" value="1"/>
</dbReference>
<evidence type="ECO:0000313" key="4">
    <source>
        <dbReference type="WBParaSite" id="PgR140_g016_t01"/>
    </source>
</evidence>
<feature type="domain" description="Integrator complex subunit 1 R3" evidence="1">
    <location>
        <begin position="668"/>
        <end position="818"/>
    </location>
</feature>
<dbReference type="GO" id="GO:0032039">
    <property type="term" value="C:integrator complex"/>
    <property type="evidence" value="ECO:0007669"/>
    <property type="project" value="InterPro"/>
</dbReference>
<dbReference type="Pfam" id="PF22929">
    <property type="entry name" value="INTS1_INTS2-bd"/>
    <property type="match status" value="1"/>
</dbReference>
<evidence type="ECO:0000259" key="1">
    <source>
        <dbReference type="Pfam" id="PF22927"/>
    </source>
</evidence>
<reference evidence="4" key="1">
    <citation type="submission" date="2022-11" db="UniProtKB">
        <authorList>
            <consortium name="WormBaseParasite"/>
        </authorList>
    </citation>
    <scope>IDENTIFICATION</scope>
</reference>